<feature type="compositionally biased region" description="Basic and acidic residues" evidence="1">
    <location>
        <begin position="36"/>
        <end position="48"/>
    </location>
</feature>
<gene>
    <name evidence="3" type="ORF">BDV29DRAFT_157429</name>
</gene>
<dbReference type="Proteomes" id="UP000326565">
    <property type="component" value="Unassembled WGS sequence"/>
</dbReference>
<evidence type="ECO:0000256" key="1">
    <source>
        <dbReference type="SAM" id="MobiDB-lite"/>
    </source>
</evidence>
<feature type="chain" id="PRO_5024810296" evidence="2">
    <location>
        <begin position="19"/>
        <end position="145"/>
    </location>
</feature>
<accession>A0A5N5X2J0</accession>
<name>A0A5N5X2J0_9EURO</name>
<evidence type="ECO:0000313" key="4">
    <source>
        <dbReference type="Proteomes" id="UP000326565"/>
    </source>
</evidence>
<evidence type="ECO:0000256" key="2">
    <source>
        <dbReference type="SAM" id="SignalP"/>
    </source>
</evidence>
<sequence length="145" mass="17446">MKINLATLFLLLLSLAAASPRAEPSDEDSVQSRDNILSERDSNPGDWKLDHIQRDRKCHREESRCEPGHWDSDKCKCRGKWCDHFDQHCHNWNWHKCECKRKCDRDDRRCKPGDWDLQECRCKGKWCDNYDWNCKNWNWHKSVSL</sequence>
<dbReference type="OrthoDB" id="4479475at2759"/>
<dbReference type="AlphaFoldDB" id="A0A5N5X2J0"/>
<reference evidence="3 4" key="1">
    <citation type="submission" date="2019-04" db="EMBL/GenBank/DDBJ databases">
        <title>Friends and foes A comparative genomics study of 23 Aspergillus species from section Flavi.</title>
        <authorList>
            <consortium name="DOE Joint Genome Institute"/>
            <person name="Kjaerbolling I."/>
            <person name="Vesth T."/>
            <person name="Frisvad J.C."/>
            <person name="Nybo J.L."/>
            <person name="Theobald S."/>
            <person name="Kildgaard S."/>
            <person name="Isbrandt T."/>
            <person name="Kuo A."/>
            <person name="Sato A."/>
            <person name="Lyhne E.K."/>
            <person name="Kogle M.E."/>
            <person name="Wiebenga A."/>
            <person name="Kun R.S."/>
            <person name="Lubbers R.J."/>
            <person name="Makela M.R."/>
            <person name="Barry K."/>
            <person name="Chovatia M."/>
            <person name="Clum A."/>
            <person name="Daum C."/>
            <person name="Haridas S."/>
            <person name="He G."/>
            <person name="LaButti K."/>
            <person name="Lipzen A."/>
            <person name="Mondo S."/>
            <person name="Riley R."/>
            <person name="Salamov A."/>
            <person name="Simmons B.A."/>
            <person name="Magnuson J.K."/>
            <person name="Henrissat B."/>
            <person name="Mortensen U.H."/>
            <person name="Larsen T.O."/>
            <person name="Devries R.P."/>
            <person name="Grigoriev I.V."/>
            <person name="Machida M."/>
            <person name="Baker S.E."/>
            <person name="Andersen M.R."/>
        </authorList>
    </citation>
    <scope>NUCLEOTIDE SEQUENCE [LARGE SCALE GENOMIC DNA]</scope>
    <source>
        <strain evidence="3 4">CBS 151.66</strain>
    </source>
</reference>
<protein>
    <submittedName>
        <fullName evidence="3">Uncharacterized protein</fullName>
    </submittedName>
</protein>
<dbReference type="EMBL" id="ML732224">
    <property type="protein sequence ID" value="KAB8073552.1"/>
    <property type="molecule type" value="Genomic_DNA"/>
</dbReference>
<feature type="signal peptide" evidence="2">
    <location>
        <begin position="1"/>
        <end position="18"/>
    </location>
</feature>
<organism evidence="3 4">
    <name type="scientific">Aspergillus leporis</name>
    <dbReference type="NCBI Taxonomy" id="41062"/>
    <lineage>
        <taxon>Eukaryota</taxon>
        <taxon>Fungi</taxon>
        <taxon>Dikarya</taxon>
        <taxon>Ascomycota</taxon>
        <taxon>Pezizomycotina</taxon>
        <taxon>Eurotiomycetes</taxon>
        <taxon>Eurotiomycetidae</taxon>
        <taxon>Eurotiales</taxon>
        <taxon>Aspergillaceae</taxon>
        <taxon>Aspergillus</taxon>
        <taxon>Aspergillus subgen. Circumdati</taxon>
    </lineage>
</organism>
<proteinExistence type="predicted"/>
<keyword evidence="4" id="KW-1185">Reference proteome</keyword>
<evidence type="ECO:0000313" key="3">
    <source>
        <dbReference type="EMBL" id="KAB8073552.1"/>
    </source>
</evidence>
<keyword evidence="2" id="KW-0732">Signal</keyword>
<feature type="region of interest" description="Disordered" evidence="1">
    <location>
        <begin position="22"/>
        <end position="48"/>
    </location>
</feature>